<evidence type="ECO:0000256" key="1">
    <source>
        <dbReference type="ARBA" id="ARBA00023242"/>
    </source>
</evidence>
<dbReference type="InterPro" id="IPR001138">
    <property type="entry name" value="Zn2Cys6_DnaBD"/>
</dbReference>
<feature type="compositionally biased region" description="Basic residues" evidence="2">
    <location>
        <begin position="127"/>
        <end position="136"/>
    </location>
</feature>
<reference evidence="3 4" key="1">
    <citation type="submission" date="2017-12" db="EMBL/GenBank/DDBJ databases">
        <title>Comparative genomics of Botrytis spp.</title>
        <authorList>
            <person name="Valero-Jimenez C.A."/>
            <person name="Tapia P."/>
            <person name="Veloso J."/>
            <person name="Silva-Moreno E."/>
            <person name="Staats M."/>
            <person name="Valdes J.H."/>
            <person name="Van Kan J.A.L."/>
        </authorList>
    </citation>
    <scope>NUCLEOTIDE SEQUENCE [LARGE SCALE GENOMIC DNA]</scope>
    <source>
        <strain evidence="3 4">MUCL435</strain>
    </source>
</reference>
<feature type="compositionally biased region" description="Polar residues" evidence="2">
    <location>
        <begin position="435"/>
        <end position="466"/>
    </location>
</feature>
<proteinExistence type="predicted"/>
<dbReference type="CDD" id="cd00067">
    <property type="entry name" value="GAL4"/>
    <property type="match status" value="1"/>
</dbReference>
<feature type="region of interest" description="Disordered" evidence="2">
    <location>
        <begin position="588"/>
        <end position="607"/>
    </location>
</feature>
<keyword evidence="4" id="KW-1185">Reference proteome</keyword>
<feature type="region of interest" description="Disordered" evidence="2">
    <location>
        <begin position="198"/>
        <end position="252"/>
    </location>
</feature>
<feature type="region of interest" description="Disordered" evidence="2">
    <location>
        <begin position="111"/>
        <end position="177"/>
    </location>
</feature>
<feature type="compositionally biased region" description="Polar residues" evidence="2">
    <location>
        <begin position="111"/>
        <end position="126"/>
    </location>
</feature>
<comment type="caution">
    <text evidence="3">The sequence shown here is derived from an EMBL/GenBank/DDBJ whole genome shotgun (WGS) entry which is preliminary data.</text>
</comment>
<evidence type="ECO:0000313" key="3">
    <source>
        <dbReference type="EMBL" id="THV44342.1"/>
    </source>
</evidence>
<feature type="region of interest" description="Disordered" evidence="2">
    <location>
        <begin position="435"/>
        <end position="510"/>
    </location>
</feature>
<feature type="compositionally biased region" description="Polar residues" evidence="2">
    <location>
        <begin position="370"/>
        <end position="380"/>
    </location>
</feature>
<dbReference type="Proteomes" id="UP000308671">
    <property type="component" value="Unassembled WGS sequence"/>
</dbReference>
<feature type="region of interest" description="Disordered" evidence="2">
    <location>
        <begin position="370"/>
        <end position="392"/>
    </location>
</feature>
<feature type="region of interest" description="Disordered" evidence="2">
    <location>
        <begin position="528"/>
        <end position="548"/>
    </location>
</feature>
<dbReference type="EMBL" id="PQXL01000663">
    <property type="protein sequence ID" value="THV44342.1"/>
    <property type="molecule type" value="Genomic_DNA"/>
</dbReference>
<protein>
    <recommendedName>
        <fullName evidence="5">Zn(2)-C6 fungal-type domain-containing protein</fullName>
    </recommendedName>
</protein>
<dbReference type="OrthoDB" id="4850804at2759"/>
<feature type="compositionally biased region" description="Low complexity" evidence="2">
    <location>
        <begin position="224"/>
        <end position="236"/>
    </location>
</feature>
<organism evidence="3 4">
    <name type="scientific">Botrytis galanthina</name>
    <dbReference type="NCBI Taxonomy" id="278940"/>
    <lineage>
        <taxon>Eukaryota</taxon>
        <taxon>Fungi</taxon>
        <taxon>Dikarya</taxon>
        <taxon>Ascomycota</taxon>
        <taxon>Pezizomycotina</taxon>
        <taxon>Leotiomycetes</taxon>
        <taxon>Helotiales</taxon>
        <taxon>Sclerotiniaceae</taxon>
        <taxon>Botrytis</taxon>
    </lineage>
</organism>
<accession>A0A4S8QLL4</accession>
<gene>
    <name evidence="3" type="ORF">BGAL_0667g00010</name>
</gene>
<feature type="compositionally biased region" description="Basic residues" evidence="2">
    <location>
        <begin position="491"/>
        <end position="502"/>
    </location>
</feature>
<dbReference type="GO" id="GO:0008270">
    <property type="term" value="F:zinc ion binding"/>
    <property type="evidence" value="ECO:0007669"/>
    <property type="project" value="InterPro"/>
</dbReference>
<sequence>MSTGNQMPTFNTFTITQPFLGAPLQFQPALGSKELEELIDAYVIGDACKQDKLSTVTIDFYNHATVDINTGSLVRRYDVMPWTFGQSPSQSQSSGLSPSIFTPSPASSATFADSTYSSTSTPPNRTRGSRVTKKTKKDTTKKSAEVRLPGFSIMTKDGIDVTNSAGRGTKTKEQREHAHLMRIIKACDECKRKKIRCDPSHRRASHTNTPRESTSSRPSPPSQSNPSPAASTPSLSRETTQGSEQSSPPVDSFSIEDFVLFPEDDLNQWNPEMAIPGFDTQYNDFSMTNYENFPDFDTSFSTMNDNISFDFPVYDQSSSFSPQLLNTTSDILNYHNTQPLSSADVNSQYFSQTQPQPDLDFFESFSNIPNFSPAHTQQAHPQGLPNEDPGKIDSYEHATIARSRTYNISSVLSTANTQTSGANILNDFSTSFGLSPTDSSYQSQGSENGFVSTGPDNGYDSATGSGFDSGIEQSPRSESSDSSHEVAPSTKKGRSRSQRNKHQVLLERERERIDDHGRQLMKVLLSNNGKSHVPGAATEQPVSSPSISHGGDGFVITTNASKSFASSSMPVHEEIPWSFESPLSSLARSRPEVPQNAMESGRAEGVPVVVKPRENPDSFARSNNSSIIDASRSRAVRLAGDRISSRLANFATISSDRKILSVGTDRVSTHLAARSTLSSLRSKVARESMPAVLSNVVSTGTLVVPDQVGVVSSPRYVLAKKLSKASSGSSTKANSGSLDFSGVEAIVRKTQGASAGQLSSTSLSLQTSVYLPTLFKNGAEAVNTPATTTLGTVSTLATLAALGLATTVAVSRHAETAAMVLAICLLASVCCDTRSVIPESGKGFMNISLGALMWNFWSDMILKIDCERQRVLNEKNNGLFGAAGEMAKKFSSRILI</sequence>
<evidence type="ECO:0000256" key="2">
    <source>
        <dbReference type="SAM" id="MobiDB-lite"/>
    </source>
</evidence>
<keyword evidence="1" id="KW-0539">Nucleus</keyword>
<dbReference type="AlphaFoldDB" id="A0A4S8QLL4"/>
<feature type="compositionally biased region" description="Low complexity" evidence="2">
    <location>
        <begin position="207"/>
        <end position="217"/>
    </location>
</feature>
<feature type="compositionally biased region" description="Polar residues" evidence="2">
    <location>
        <begin position="237"/>
        <end position="249"/>
    </location>
</feature>
<name>A0A4S8QLL4_9HELO</name>
<evidence type="ECO:0000313" key="4">
    <source>
        <dbReference type="Proteomes" id="UP000308671"/>
    </source>
</evidence>
<evidence type="ECO:0008006" key="5">
    <source>
        <dbReference type="Google" id="ProtNLM"/>
    </source>
</evidence>
<dbReference type="GO" id="GO:0000981">
    <property type="term" value="F:DNA-binding transcription factor activity, RNA polymerase II-specific"/>
    <property type="evidence" value="ECO:0007669"/>
    <property type="project" value="InterPro"/>
</dbReference>